<gene>
    <name evidence="2" type="ORF">SAMN06295910_0132</name>
</gene>
<accession>A0A1X7FYE1</accession>
<keyword evidence="1" id="KW-0812">Transmembrane</keyword>
<dbReference type="RefSeq" id="WP_157123620.1">
    <property type="nucleotide sequence ID" value="NZ_LT840185.1"/>
</dbReference>
<dbReference type="Proteomes" id="UP000192934">
    <property type="component" value="Chromosome I"/>
</dbReference>
<dbReference type="STRING" id="941907.SAMN06295910_0132"/>
<keyword evidence="1" id="KW-0472">Membrane</keyword>
<feature type="transmembrane region" description="Helical" evidence="1">
    <location>
        <begin position="7"/>
        <end position="32"/>
    </location>
</feature>
<evidence type="ECO:0000313" key="3">
    <source>
        <dbReference type="Proteomes" id="UP000192934"/>
    </source>
</evidence>
<reference evidence="3" key="1">
    <citation type="submission" date="2017-04" db="EMBL/GenBank/DDBJ databases">
        <authorList>
            <person name="Varghese N."/>
            <person name="Submissions S."/>
        </authorList>
    </citation>
    <scope>NUCLEOTIDE SEQUENCE [LARGE SCALE GENOMIC DNA]</scope>
    <source>
        <strain evidence="3">Dd16</strain>
    </source>
</reference>
<dbReference type="EMBL" id="LT840185">
    <property type="protein sequence ID" value="SMF61121.1"/>
    <property type="molecule type" value="Genomic_DNA"/>
</dbReference>
<evidence type="ECO:0000313" key="2">
    <source>
        <dbReference type="EMBL" id="SMF61121.1"/>
    </source>
</evidence>
<name>A0A1X7FYE1_9SPHN</name>
<organism evidence="2 3">
    <name type="scientific">Allosphingosinicella indica</name>
    <dbReference type="NCBI Taxonomy" id="941907"/>
    <lineage>
        <taxon>Bacteria</taxon>
        <taxon>Pseudomonadati</taxon>
        <taxon>Pseudomonadota</taxon>
        <taxon>Alphaproteobacteria</taxon>
        <taxon>Sphingomonadales</taxon>
        <taxon>Sphingomonadaceae</taxon>
        <taxon>Allosphingosinicella</taxon>
    </lineage>
</organism>
<feature type="transmembrane region" description="Helical" evidence="1">
    <location>
        <begin position="108"/>
        <end position="134"/>
    </location>
</feature>
<keyword evidence="1" id="KW-1133">Transmembrane helix</keyword>
<feature type="transmembrane region" description="Helical" evidence="1">
    <location>
        <begin position="154"/>
        <end position="176"/>
    </location>
</feature>
<feature type="transmembrane region" description="Helical" evidence="1">
    <location>
        <begin position="52"/>
        <end position="72"/>
    </location>
</feature>
<protein>
    <submittedName>
        <fullName evidence="2">Uncharacterized protein</fullName>
    </submittedName>
</protein>
<keyword evidence="3" id="KW-1185">Reference proteome</keyword>
<sequence length="191" mass="20808">MHVRLYIVIYASLFALLALADLTSSLLGHWLAGATEFNPALAVSGRIDVERFVGLNALLGMVTVGMFGWAMARAERADPSYLAAPWKAALSWLTYLNPFKPANQPRAVFHWIAIAISLLMVRTMAVANNLAIAFELQDLLTPLSAAVAALAPSNLVYMLVVTILVAPFWLISLYMVPHLLKTAISGRPHPI</sequence>
<proteinExistence type="predicted"/>
<dbReference type="AlphaFoldDB" id="A0A1X7FYE1"/>
<evidence type="ECO:0000256" key="1">
    <source>
        <dbReference type="SAM" id="Phobius"/>
    </source>
</evidence>